<gene>
    <name evidence="12" type="ORF">CWI80_10175</name>
</gene>
<evidence type="ECO:0000256" key="6">
    <source>
        <dbReference type="SAM" id="Coils"/>
    </source>
</evidence>
<evidence type="ECO:0000256" key="5">
    <source>
        <dbReference type="ARBA" id="ARBA00023136"/>
    </source>
</evidence>
<comment type="subcellular location">
    <subcellularLocation>
        <location evidence="2">Membrane</location>
    </subcellularLocation>
</comment>
<dbReference type="PROSITE" id="PS50112">
    <property type="entry name" value="PAS"/>
    <property type="match status" value="1"/>
</dbReference>
<dbReference type="InterPro" id="IPR029787">
    <property type="entry name" value="Nucleotide_cyclase"/>
</dbReference>
<dbReference type="PROSITE" id="PS50113">
    <property type="entry name" value="PAC"/>
    <property type="match status" value="1"/>
</dbReference>
<keyword evidence="4 7" id="KW-1133">Transmembrane helix</keyword>
<dbReference type="InterPro" id="IPR001610">
    <property type="entry name" value="PAC"/>
</dbReference>
<dbReference type="PANTHER" id="PTHR44757:SF2">
    <property type="entry name" value="BIOFILM ARCHITECTURE MAINTENANCE PROTEIN MBAA"/>
    <property type="match status" value="1"/>
</dbReference>
<dbReference type="Proteomes" id="UP000287022">
    <property type="component" value="Unassembled WGS sequence"/>
</dbReference>
<dbReference type="Gene3D" id="3.30.450.350">
    <property type="entry name" value="CHASE domain"/>
    <property type="match status" value="1"/>
</dbReference>
<dbReference type="GO" id="GO:0003824">
    <property type="term" value="F:catalytic activity"/>
    <property type="evidence" value="ECO:0007669"/>
    <property type="project" value="UniProtKB-ARBA"/>
</dbReference>
<protein>
    <submittedName>
        <fullName evidence="12">GGDEF domain-containing protein</fullName>
    </submittedName>
</protein>
<evidence type="ECO:0000313" key="12">
    <source>
        <dbReference type="EMBL" id="RUO72158.1"/>
    </source>
</evidence>
<dbReference type="PANTHER" id="PTHR44757">
    <property type="entry name" value="DIGUANYLATE CYCLASE DGCP"/>
    <property type="match status" value="1"/>
</dbReference>
<dbReference type="STRING" id="1122124.GCA_000423165_01885"/>
<keyword evidence="6" id="KW-0175">Coiled coil</keyword>
<keyword evidence="3 7" id="KW-0812">Transmembrane</keyword>
<organism evidence="12 13">
    <name type="scientific">Pseudidiomarina sediminum</name>
    <dbReference type="NCBI Taxonomy" id="431675"/>
    <lineage>
        <taxon>Bacteria</taxon>
        <taxon>Pseudomonadati</taxon>
        <taxon>Pseudomonadota</taxon>
        <taxon>Gammaproteobacteria</taxon>
        <taxon>Alteromonadales</taxon>
        <taxon>Idiomarinaceae</taxon>
        <taxon>Pseudidiomarina</taxon>
    </lineage>
</organism>
<dbReference type="InterPro" id="IPR035965">
    <property type="entry name" value="PAS-like_dom_sf"/>
</dbReference>
<feature type="domain" description="GGDEF" evidence="11">
    <location>
        <begin position="521"/>
        <end position="656"/>
    </location>
</feature>
<dbReference type="SMART" id="SM00267">
    <property type="entry name" value="GGDEF"/>
    <property type="match status" value="1"/>
</dbReference>
<evidence type="ECO:0000256" key="1">
    <source>
        <dbReference type="ARBA" id="ARBA00001946"/>
    </source>
</evidence>
<dbReference type="Gene3D" id="3.30.70.270">
    <property type="match status" value="1"/>
</dbReference>
<dbReference type="InterPro" id="IPR006189">
    <property type="entry name" value="CHASE_dom"/>
</dbReference>
<keyword evidence="13" id="KW-1185">Reference proteome</keyword>
<dbReference type="SMART" id="SM00086">
    <property type="entry name" value="PAC"/>
    <property type="match status" value="1"/>
</dbReference>
<comment type="cofactor">
    <cofactor evidence="1">
        <name>Mg(2+)</name>
        <dbReference type="ChEBI" id="CHEBI:18420"/>
    </cofactor>
</comment>
<reference evidence="13" key="1">
    <citation type="journal article" date="2018" name="Front. Microbiol.">
        <title>Genome-Based Analysis Reveals the Taxonomy and Diversity of the Family Idiomarinaceae.</title>
        <authorList>
            <person name="Liu Y."/>
            <person name="Lai Q."/>
            <person name="Shao Z."/>
        </authorList>
    </citation>
    <scope>NUCLEOTIDE SEQUENCE [LARGE SCALE GENOMIC DNA]</scope>
    <source>
        <strain evidence="13">c121</strain>
    </source>
</reference>
<dbReference type="PROSITE" id="PS50839">
    <property type="entry name" value="CHASE"/>
    <property type="match status" value="1"/>
</dbReference>
<dbReference type="InterPro" id="IPR042240">
    <property type="entry name" value="CHASE_sf"/>
</dbReference>
<dbReference type="InterPro" id="IPR000700">
    <property type="entry name" value="PAS-assoc_C"/>
</dbReference>
<feature type="domain" description="PAC" evidence="9">
    <location>
        <begin position="436"/>
        <end position="489"/>
    </location>
</feature>
<dbReference type="AlphaFoldDB" id="A0A432Z2N4"/>
<dbReference type="InterPro" id="IPR013655">
    <property type="entry name" value="PAS_fold_3"/>
</dbReference>
<name>A0A432Z2N4_9GAMM</name>
<evidence type="ECO:0000259" key="11">
    <source>
        <dbReference type="PROSITE" id="PS50887"/>
    </source>
</evidence>
<dbReference type="PROSITE" id="PS50887">
    <property type="entry name" value="GGDEF"/>
    <property type="match status" value="1"/>
</dbReference>
<dbReference type="SUPFAM" id="SSF55785">
    <property type="entry name" value="PYP-like sensor domain (PAS domain)"/>
    <property type="match status" value="1"/>
</dbReference>
<dbReference type="GO" id="GO:0016020">
    <property type="term" value="C:membrane"/>
    <property type="evidence" value="ECO:0007669"/>
    <property type="project" value="UniProtKB-SubCell"/>
</dbReference>
<dbReference type="Pfam" id="PF03924">
    <property type="entry name" value="CHASE"/>
    <property type="match status" value="1"/>
</dbReference>
<feature type="transmembrane region" description="Helical" evidence="7">
    <location>
        <begin position="306"/>
        <end position="328"/>
    </location>
</feature>
<dbReference type="CDD" id="cd01949">
    <property type="entry name" value="GGDEF"/>
    <property type="match status" value="1"/>
</dbReference>
<evidence type="ECO:0000259" key="10">
    <source>
        <dbReference type="PROSITE" id="PS50839"/>
    </source>
</evidence>
<dbReference type="NCBIfam" id="TIGR00254">
    <property type="entry name" value="GGDEF"/>
    <property type="match status" value="1"/>
</dbReference>
<dbReference type="FunFam" id="3.30.450.20:FF:000099">
    <property type="entry name" value="Sensory box sensor histidine kinase"/>
    <property type="match status" value="1"/>
</dbReference>
<dbReference type="InterPro" id="IPR043128">
    <property type="entry name" value="Rev_trsase/Diguanyl_cyclase"/>
</dbReference>
<feature type="domain" description="PAS" evidence="8">
    <location>
        <begin position="359"/>
        <end position="431"/>
    </location>
</feature>
<sequence>MQDKMKRHPYTPWLVLLIGTLFSLLAGYLSYSTELNRAREGFLFNTQQVEVALTERLLAYELVLRGAAGFYEQSEHVSRDNWRGYTDKLRRDGAITEVQGIGFAEKINQSELTAFEQRVRAEGYADFHVRPVSQRDIYSSIVYLEPFDERNQRAFGYDMYSEPVRYHAMHRAAMTGKVALTGRVELLQENGSGIQPGTLMYVPVYDGAALRAGVERMDALKGWAYSPFRMQDLLSGILKDWEREEGASIALRVFDGAERLPAQLLYSNHDGALVNPDYLKASSPFYFGGREWLLEFRHKNEVDAIYLLRPVAIIGLGLFVTLALAAYLKLIAATRDRATELAEKLTADVRTKQRELQMMEERWRFAVEATNGGVWDWTVKPEKVYFSEGWYRLFGYSSEQVKNELSDWHDLVHPEDRAAVDTRIQEHLAPNGKNTFESEYRVFHHDGHVMWVLDRGTIVERDAEGHAKRVVGTIEDITKEKHEMRELQSAAECDKLTGLPNRSALFRQLKQLVAEVKQRPQALAVLFIDLDGFKKINDHYGHAAGDYVLREVAHRFREQLRSHDILCRLGGDEFVAVLTDTQTCHIETVLTRLIEAIRAPMYFEQNEMFIGASIGAVVHDGGVEMTATDLIRHADAAMYKVKREHRGGYEVHATEDLARLT</sequence>
<dbReference type="Pfam" id="PF00990">
    <property type="entry name" value="GGDEF"/>
    <property type="match status" value="1"/>
</dbReference>
<evidence type="ECO:0000256" key="3">
    <source>
        <dbReference type="ARBA" id="ARBA00022692"/>
    </source>
</evidence>
<evidence type="ECO:0000256" key="7">
    <source>
        <dbReference type="SAM" id="Phobius"/>
    </source>
</evidence>
<dbReference type="SUPFAM" id="SSF55073">
    <property type="entry name" value="Nucleotide cyclase"/>
    <property type="match status" value="1"/>
</dbReference>
<keyword evidence="5 7" id="KW-0472">Membrane</keyword>
<dbReference type="InterPro" id="IPR052155">
    <property type="entry name" value="Biofilm_reg_signaling"/>
</dbReference>
<dbReference type="InterPro" id="IPR000160">
    <property type="entry name" value="GGDEF_dom"/>
</dbReference>
<dbReference type="FunFam" id="3.30.70.270:FF:000001">
    <property type="entry name" value="Diguanylate cyclase domain protein"/>
    <property type="match status" value="1"/>
</dbReference>
<evidence type="ECO:0000256" key="2">
    <source>
        <dbReference type="ARBA" id="ARBA00004370"/>
    </source>
</evidence>
<evidence type="ECO:0000256" key="4">
    <source>
        <dbReference type="ARBA" id="ARBA00022989"/>
    </source>
</evidence>
<comment type="caution">
    <text evidence="12">The sequence shown here is derived from an EMBL/GenBank/DDBJ whole genome shotgun (WGS) entry which is preliminary data.</text>
</comment>
<dbReference type="Pfam" id="PF08447">
    <property type="entry name" value="PAS_3"/>
    <property type="match status" value="1"/>
</dbReference>
<dbReference type="InterPro" id="IPR000014">
    <property type="entry name" value="PAS"/>
</dbReference>
<evidence type="ECO:0000259" key="9">
    <source>
        <dbReference type="PROSITE" id="PS50113"/>
    </source>
</evidence>
<evidence type="ECO:0000259" key="8">
    <source>
        <dbReference type="PROSITE" id="PS50112"/>
    </source>
</evidence>
<dbReference type="SMART" id="SM00091">
    <property type="entry name" value="PAS"/>
    <property type="match status" value="1"/>
</dbReference>
<feature type="coiled-coil region" evidence="6">
    <location>
        <begin position="335"/>
        <end position="362"/>
    </location>
</feature>
<feature type="domain" description="CHASE" evidence="10">
    <location>
        <begin position="73"/>
        <end position="295"/>
    </location>
</feature>
<dbReference type="CDD" id="cd00130">
    <property type="entry name" value="PAS"/>
    <property type="match status" value="1"/>
</dbReference>
<dbReference type="GO" id="GO:0007165">
    <property type="term" value="P:signal transduction"/>
    <property type="evidence" value="ECO:0007669"/>
    <property type="project" value="UniProtKB-ARBA"/>
</dbReference>
<dbReference type="SMART" id="SM01079">
    <property type="entry name" value="CHASE"/>
    <property type="match status" value="1"/>
</dbReference>
<dbReference type="EMBL" id="PIQE01000003">
    <property type="protein sequence ID" value="RUO72158.1"/>
    <property type="molecule type" value="Genomic_DNA"/>
</dbReference>
<evidence type="ECO:0000313" key="13">
    <source>
        <dbReference type="Proteomes" id="UP000287022"/>
    </source>
</evidence>
<dbReference type="NCBIfam" id="TIGR00229">
    <property type="entry name" value="sensory_box"/>
    <property type="match status" value="1"/>
</dbReference>
<dbReference type="Gene3D" id="3.30.450.20">
    <property type="entry name" value="PAS domain"/>
    <property type="match status" value="1"/>
</dbReference>
<accession>A0A432Z2N4</accession>
<proteinExistence type="predicted"/>